<dbReference type="Proteomes" id="UP000677436">
    <property type="component" value="Chromosome"/>
</dbReference>
<gene>
    <name evidence="13" type="primary">yfjQ</name>
    <name evidence="12" type="synonym">corA</name>
    <name evidence="13" type="ORF">JIR001_07620</name>
</gene>
<dbReference type="GO" id="GO:0005886">
    <property type="term" value="C:plasma membrane"/>
    <property type="evidence" value="ECO:0007669"/>
    <property type="project" value="UniProtKB-SubCell"/>
</dbReference>
<comment type="catalytic activity">
    <reaction evidence="10">
        <text>Mg(2+)(in) = Mg(2+)(out)</text>
        <dbReference type="Rhea" id="RHEA:29827"/>
        <dbReference type="ChEBI" id="CHEBI:18420"/>
    </reaction>
</comment>
<accession>A0A8D5UES2</accession>
<dbReference type="AlphaFoldDB" id="A0A8D5UES2"/>
<evidence type="ECO:0000256" key="12">
    <source>
        <dbReference type="RuleBase" id="RU362010"/>
    </source>
</evidence>
<dbReference type="PANTHER" id="PTHR46494">
    <property type="entry name" value="CORA FAMILY METAL ION TRANSPORTER (EUROFUNG)"/>
    <property type="match status" value="1"/>
</dbReference>
<keyword evidence="6 12" id="KW-0460">Magnesium</keyword>
<comment type="function">
    <text evidence="11">Mediates influx of magnesium ions. Alternates between open and closed states. Activated by low cytoplasmic Mg(2+) levels. Inactive when cytoplasmic Mg(2+) levels are high.</text>
</comment>
<reference evidence="13" key="2">
    <citation type="journal article" date="2021" name="Microbiol. Resour. Announc.">
        <title>Complete Genome Sequence of Polycladomyces abyssicola JIR-001T, Isolated from Hemipelagic Sediment in Deep Seawater.</title>
        <authorList>
            <person name="Tsubouchi T."/>
            <person name="Kaneko Y."/>
        </authorList>
    </citation>
    <scope>NUCLEOTIDE SEQUENCE</scope>
    <source>
        <strain evidence="13">JIR-001</strain>
    </source>
</reference>
<dbReference type="CDD" id="cd12831">
    <property type="entry name" value="TmCorA-like_u2"/>
    <property type="match status" value="1"/>
</dbReference>
<dbReference type="Gene3D" id="3.30.460.20">
    <property type="entry name" value="CorA soluble domain-like"/>
    <property type="match status" value="1"/>
</dbReference>
<keyword evidence="9 12" id="KW-0472">Membrane</keyword>
<evidence type="ECO:0000256" key="6">
    <source>
        <dbReference type="ARBA" id="ARBA00022842"/>
    </source>
</evidence>
<keyword evidence="14" id="KW-1185">Reference proteome</keyword>
<dbReference type="GO" id="GO:0050897">
    <property type="term" value="F:cobalt ion binding"/>
    <property type="evidence" value="ECO:0007669"/>
    <property type="project" value="TreeGrafter"/>
</dbReference>
<dbReference type="InterPro" id="IPR002523">
    <property type="entry name" value="MgTranspt_CorA/ZnTranspt_ZntB"/>
</dbReference>
<keyword evidence="8 12" id="KW-0406">Ion transport</keyword>
<keyword evidence="7 12" id="KW-1133">Transmembrane helix</keyword>
<dbReference type="KEGG" id="pabs:JIR001_07620"/>
<dbReference type="SUPFAM" id="SSF144083">
    <property type="entry name" value="Magnesium transport protein CorA, transmembrane region"/>
    <property type="match status" value="1"/>
</dbReference>
<keyword evidence="5 12" id="KW-0812">Transmembrane</keyword>
<dbReference type="InterPro" id="IPR045863">
    <property type="entry name" value="CorA_TM1_TM2"/>
</dbReference>
<evidence type="ECO:0000256" key="8">
    <source>
        <dbReference type="ARBA" id="ARBA00023065"/>
    </source>
</evidence>
<dbReference type="Pfam" id="PF01544">
    <property type="entry name" value="CorA"/>
    <property type="match status" value="1"/>
</dbReference>
<dbReference type="PANTHER" id="PTHR46494:SF1">
    <property type="entry name" value="CORA FAMILY METAL ION TRANSPORTER (EUROFUNG)"/>
    <property type="match status" value="1"/>
</dbReference>
<dbReference type="InterPro" id="IPR045861">
    <property type="entry name" value="CorA_cytoplasmic_dom"/>
</dbReference>
<evidence type="ECO:0000256" key="3">
    <source>
        <dbReference type="ARBA" id="ARBA00022448"/>
    </source>
</evidence>
<evidence type="ECO:0000256" key="11">
    <source>
        <dbReference type="ARBA" id="ARBA00045497"/>
    </source>
</evidence>
<evidence type="ECO:0000313" key="13">
    <source>
        <dbReference type="EMBL" id="BCU80979.1"/>
    </source>
</evidence>
<feature type="transmembrane region" description="Helical" evidence="12">
    <location>
        <begin position="288"/>
        <end position="308"/>
    </location>
</feature>
<keyword evidence="4 12" id="KW-1003">Cell membrane</keyword>
<dbReference type="GO" id="GO:0015095">
    <property type="term" value="F:magnesium ion transmembrane transporter activity"/>
    <property type="evidence" value="ECO:0007669"/>
    <property type="project" value="UniProtKB-UniRule"/>
</dbReference>
<evidence type="ECO:0000256" key="5">
    <source>
        <dbReference type="ARBA" id="ARBA00022692"/>
    </source>
</evidence>
<dbReference type="RefSeq" id="WP_246512188.1">
    <property type="nucleotide sequence ID" value="NZ_AP024601.1"/>
</dbReference>
<evidence type="ECO:0000256" key="7">
    <source>
        <dbReference type="ARBA" id="ARBA00022989"/>
    </source>
</evidence>
<name>A0A8D5UES2_9BACL</name>
<dbReference type="FunFam" id="1.20.58.340:FF:000004">
    <property type="entry name" value="Magnesium transport protein CorA"/>
    <property type="match status" value="1"/>
</dbReference>
<dbReference type="InterPro" id="IPR004488">
    <property type="entry name" value="Mg/Co-transport_prot_CorA"/>
</dbReference>
<dbReference type="EMBL" id="AP024601">
    <property type="protein sequence ID" value="BCU80979.1"/>
    <property type="molecule type" value="Genomic_DNA"/>
</dbReference>
<dbReference type="NCBIfam" id="TIGR00383">
    <property type="entry name" value="corA"/>
    <property type="match status" value="1"/>
</dbReference>
<sequence>MIRTLAVKADGTLERDLPLEQLDRADISWYWVDFEAPSEDEAALLHNHFHFHPLAIEDCLHFLQRPKLDLYEGYQFYVLHSLNPDTLKTEELDLFVGDRYVVSFHFSRLNEIDSAWEAVSADAQSIQLGPMQVLYLVMDRIVDQYFPAMYNLEDRINELDDGTNRPHRVITRRLFRIRSDMLALRKTIVPTSEMLYRMLNMDFLKESKRYKLYFTDIYDHLLKLTAMIESNRELTSDMRDHYMSIKTDRMNSIMLTLTVFTVIFMPLTFIAGIYGMNFEYMPELKWRYGYFAVLGLMATVGVSMFIWFKKKGWLE</sequence>
<dbReference type="SUPFAM" id="SSF143865">
    <property type="entry name" value="CorA soluble domain-like"/>
    <property type="match status" value="1"/>
</dbReference>
<evidence type="ECO:0000256" key="4">
    <source>
        <dbReference type="ARBA" id="ARBA00022475"/>
    </source>
</evidence>
<protein>
    <recommendedName>
        <fullName evidence="12">Magnesium transport protein CorA</fullName>
    </recommendedName>
</protein>
<evidence type="ECO:0000256" key="10">
    <source>
        <dbReference type="ARBA" id="ARBA00034269"/>
    </source>
</evidence>
<dbReference type="Gene3D" id="1.20.58.340">
    <property type="entry name" value="Magnesium transport protein CorA, transmembrane region"/>
    <property type="match status" value="2"/>
</dbReference>
<evidence type="ECO:0000256" key="9">
    <source>
        <dbReference type="ARBA" id="ARBA00023136"/>
    </source>
</evidence>
<organism evidence="13 14">
    <name type="scientific">Polycladomyces abyssicola</name>
    <dbReference type="NCBI Taxonomy" id="1125966"/>
    <lineage>
        <taxon>Bacteria</taxon>
        <taxon>Bacillati</taxon>
        <taxon>Bacillota</taxon>
        <taxon>Bacilli</taxon>
        <taxon>Bacillales</taxon>
        <taxon>Thermoactinomycetaceae</taxon>
        <taxon>Polycladomyces</taxon>
    </lineage>
</organism>
<dbReference type="GO" id="GO:0000287">
    <property type="term" value="F:magnesium ion binding"/>
    <property type="evidence" value="ECO:0007669"/>
    <property type="project" value="TreeGrafter"/>
</dbReference>
<comment type="similarity">
    <text evidence="2 12">Belongs to the CorA metal ion transporter (MIT) (TC 1.A.35) family.</text>
</comment>
<keyword evidence="3 12" id="KW-0813">Transport</keyword>
<comment type="subcellular location">
    <subcellularLocation>
        <location evidence="1">Cell membrane</location>
        <topology evidence="1">Multi-pass membrane protein</topology>
    </subcellularLocation>
    <subcellularLocation>
        <location evidence="12">Membrane</location>
        <topology evidence="12">Multi-pass membrane protein</topology>
    </subcellularLocation>
</comment>
<reference evidence="13" key="1">
    <citation type="journal article" date="2013" name="Int. J. Syst. Evol. Microbiol.">
        <title>Polycladomyces abyssicola gen. nov., sp. nov., a thermophilic filamentous bacterium isolated from hemipelagic sediment.</title>
        <authorList>
            <person name="Tsubouchi T."/>
            <person name="Shimane Y."/>
            <person name="Mori K."/>
            <person name="Usui K."/>
            <person name="Hiraki T."/>
            <person name="Tame A."/>
            <person name="Uematsu K."/>
            <person name="Maruyama T."/>
            <person name="Hatada Y."/>
        </authorList>
    </citation>
    <scope>NUCLEOTIDE SEQUENCE</scope>
    <source>
        <strain evidence="13">JIR-001</strain>
    </source>
</reference>
<evidence type="ECO:0000313" key="14">
    <source>
        <dbReference type="Proteomes" id="UP000677436"/>
    </source>
</evidence>
<proteinExistence type="inferred from homology"/>
<evidence type="ECO:0000256" key="2">
    <source>
        <dbReference type="ARBA" id="ARBA00009765"/>
    </source>
</evidence>
<feature type="transmembrane region" description="Helical" evidence="12">
    <location>
        <begin position="253"/>
        <end position="276"/>
    </location>
</feature>
<evidence type="ECO:0000256" key="1">
    <source>
        <dbReference type="ARBA" id="ARBA00004651"/>
    </source>
</evidence>
<dbReference type="GO" id="GO:0015087">
    <property type="term" value="F:cobalt ion transmembrane transporter activity"/>
    <property type="evidence" value="ECO:0007669"/>
    <property type="project" value="UniProtKB-UniRule"/>
</dbReference>